<dbReference type="RefSeq" id="WP_015192147.1">
    <property type="nucleotide sequence ID" value="NC_019748.1"/>
</dbReference>
<name>K9XQW0_STAC7</name>
<feature type="region of interest" description="Disordered" evidence="1">
    <location>
        <begin position="73"/>
        <end position="179"/>
    </location>
</feature>
<accession>K9XQW0</accession>
<feature type="compositionally biased region" description="Polar residues" evidence="1">
    <location>
        <begin position="163"/>
        <end position="179"/>
    </location>
</feature>
<feature type="compositionally biased region" description="Basic and acidic residues" evidence="1">
    <location>
        <begin position="89"/>
        <end position="105"/>
    </location>
</feature>
<dbReference type="AlphaFoldDB" id="K9XQW0"/>
<sequence length="179" mass="19612">MTTPNNPNKTKSEQSYRDGYYQGRATENRLQTETRASQSNGVSAGLVLGFLLAILAGLGVAAFFVFNGNNEPVLSPNDSTSTEIEEPNTPDKETTIIERTIEKTQEVVPVPQAQPSNPTPTQTESQPVENSITIPIIQEPEKSNQEQTEPTKNPVESPEKDNQSSQELDQNQTEPESTP</sequence>
<feature type="compositionally biased region" description="Polar residues" evidence="1">
    <location>
        <begin position="73"/>
        <end position="82"/>
    </location>
</feature>
<feature type="compositionally biased region" description="Polar residues" evidence="1">
    <location>
        <begin position="113"/>
        <end position="133"/>
    </location>
</feature>
<keyword evidence="2" id="KW-0812">Transmembrane</keyword>
<keyword evidence="2" id="KW-1133">Transmembrane helix</keyword>
<keyword evidence="2" id="KW-0472">Membrane</keyword>
<dbReference type="EMBL" id="CP003653">
    <property type="protein sequence ID" value="AFZ34474.1"/>
    <property type="molecule type" value="Genomic_DNA"/>
</dbReference>
<evidence type="ECO:0000256" key="2">
    <source>
        <dbReference type="SAM" id="Phobius"/>
    </source>
</evidence>
<evidence type="ECO:0000256" key="1">
    <source>
        <dbReference type="SAM" id="MobiDB-lite"/>
    </source>
</evidence>
<dbReference type="HOGENOM" id="CLU_1502568_0_0_3"/>
<dbReference type="STRING" id="111780.Sta7437_0889"/>
<evidence type="ECO:0000313" key="3">
    <source>
        <dbReference type="EMBL" id="AFZ34474.1"/>
    </source>
</evidence>
<protein>
    <submittedName>
        <fullName evidence="3">Uncharacterized protein</fullName>
    </submittedName>
</protein>
<organism evidence="3 4">
    <name type="scientific">Stanieria cyanosphaera (strain ATCC 29371 / PCC 7437)</name>
    <dbReference type="NCBI Taxonomy" id="111780"/>
    <lineage>
        <taxon>Bacteria</taxon>
        <taxon>Bacillati</taxon>
        <taxon>Cyanobacteriota</taxon>
        <taxon>Cyanophyceae</taxon>
        <taxon>Pleurocapsales</taxon>
        <taxon>Dermocarpellaceae</taxon>
        <taxon>Stanieria</taxon>
    </lineage>
</organism>
<gene>
    <name evidence="3" type="ordered locus">Sta7437_0889</name>
</gene>
<proteinExistence type="predicted"/>
<dbReference type="OrthoDB" id="582542at2"/>
<dbReference type="Proteomes" id="UP000010473">
    <property type="component" value="Chromosome"/>
</dbReference>
<dbReference type="KEGG" id="scs:Sta7437_0889"/>
<reference evidence="4" key="1">
    <citation type="journal article" date="2013" name="Proc. Natl. Acad. Sci. U.S.A.">
        <title>Improving the coverage of the cyanobacterial phylum using diversity-driven genome sequencing.</title>
        <authorList>
            <person name="Shih P.M."/>
            <person name="Wu D."/>
            <person name="Latifi A."/>
            <person name="Axen S.D."/>
            <person name="Fewer D.P."/>
            <person name="Talla E."/>
            <person name="Calteau A."/>
            <person name="Cai F."/>
            <person name="Tandeau de Marsac N."/>
            <person name="Rippka R."/>
            <person name="Herdman M."/>
            <person name="Sivonen K."/>
            <person name="Coursin T."/>
            <person name="Laurent T."/>
            <person name="Goodwin L."/>
            <person name="Nolan M."/>
            <person name="Davenport K.W."/>
            <person name="Han C.S."/>
            <person name="Rubin E.M."/>
            <person name="Eisen J.A."/>
            <person name="Woyke T."/>
            <person name="Gugger M."/>
            <person name="Kerfeld C.A."/>
        </authorList>
    </citation>
    <scope>NUCLEOTIDE SEQUENCE [LARGE SCALE GENOMIC DNA]</scope>
    <source>
        <strain evidence="4">ATCC 29371 / PCC 7437</strain>
    </source>
</reference>
<feature type="transmembrane region" description="Helical" evidence="2">
    <location>
        <begin position="44"/>
        <end position="66"/>
    </location>
</feature>
<dbReference type="eggNOG" id="ENOG5033EC9">
    <property type="taxonomic scope" value="Bacteria"/>
</dbReference>
<keyword evidence="4" id="KW-1185">Reference proteome</keyword>
<evidence type="ECO:0000313" key="4">
    <source>
        <dbReference type="Proteomes" id="UP000010473"/>
    </source>
</evidence>